<reference evidence="5" key="1">
    <citation type="journal article" date="2023" name="Commun. Biol.">
        <title>Genome analysis of Parmales, the sister group of diatoms, reveals the evolutionary specialization of diatoms from phago-mixotrophs to photoautotrophs.</title>
        <authorList>
            <person name="Ban H."/>
            <person name="Sato S."/>
            <person name="Yoshikawa S."/>
            <person name="Yamada K."/>
            <person name="Nakamura Y."/>
            <person name="Ichinomiya M."/>
            <person name="Sato N."/>
            <person name="Blanc-Mathieu R."/>
            <person name="Endo H."/>
            <person name="Kuwata A."/>
            <person name="Ogata H."/>
        </authorList>
    </citation>
    <scope>NUCLEOTIDE SEQUENCE [LARGE SCALE GENOMIC DNA]</scope>
</reference>
<keyword evidence="2" id="KW-0472">Membrane</keyword>
<keyword evidence="5" id="KW-1185">Reference proteome</keyword>
<dbReference type="Gene3D" id="3.40.50.2000">
    <property type="entry name" value="Glycogen Phosphorylase B"/>
    <property type="match status" value="1"/>
</dbReference>
<dbReference type="PANTHER" id="PTHR45947">
    <property type="entry name" value="SULFOQUINOVOSYL TRANSFERASE SQD2"/>
    <property type="match status" value="1"/>
</dbReference>
<dbReference type="InterPro" id="IPR050194">
    <property type="entry name" value="Glycosyltransferase_grp1"/>
</dbReference>
<dbReference type="AlphaFoldDB" id="A0A9W7LDQ7"/>
<dbReference type="PANTHER" id="PTHR45947:SF3">
    <property type="entry name" value="SULFOQUINOVOSYL TRANSFERASE SQD2"/>
    <property type="match status" value="1"/>
</dbReference>
<evidence type="ECO:0000256" key="2">
    <source>
        <dbReference type="SAM" id="Phobius"/>
    </source>
</evidence>
<evidence type="ECO:0000313" key="5">
    <source>
        <dbReference type="Proteomes" id="UP001165065"/>
    </source>
</evidence>
<comment type="caution">
    <text evidence="4">The sequence shown here is derived from an EMBL/GenBank/DDBJ whole genome shotgun (WGS) entry which is preliminary data.</text>
</comment>
<feature type="domain" description="Glycosyl transferase family 1" evidence="3">
    <location>
        <begin position="208"/>
        <end position="341"/>
    </location>
</feature>
<sequence>MKILIITPFITTNSTFGSFVHTGGGVAVRYENYESLLKSLSHSVRVLSPNRRSVDTFVLKSSHHPCVTGFPMTGITEGNIKRYWRSLKWCDVVVCPENEHMMIISGMAELLGKRMVLNVHTNVHQMLGPSSPLVSSLARSLYYSLLRCASTGTNKTCYTVSDTNRKIMEGEGVRVDGVYELDTKEGEGEISEEEREIIRKNLAPHHSHLPIILFAGRWLPEKRIHRLASTLPSSACLVIIGSGTLPLDKILHSPPSRIYVHKGFVPHTRMYSLYKCCDFVANASDFETFGNTSYEGNSVGTPCILHPEGGHLSQIGREGGNGVFVDFDREDEIVRKELEVIVGRKWDREVVKKNMVRKKDAVGIEDAVRGVGVKGREEEEEEEDNYVFRGCRKVKRCVNKYVTVPLILIFGITVNVIIVLLVTYIVGFDLVKADTYSDRKKRVTKIKRRKRDAVKRFVVELKEKLGTGWKIIGREFKEKKKRRD</sequence>
<dbReference type="Proteomes" id="UP001165065">
    <property type="component" value="Unassembled WGS sequence"/>
</dbReference>
<protein>
    <recommendedName>
        <fullName evidence="3">Glycosyl transferase family 1 domain-containing protein</fullName>
    </recommendedName>
</protein>
<proteinExistence type="predicted"/>
<gene>
    <name evidence="4" type="ORF">TrCOL_g12733</name>
</gene>
<keyword evidence="1" id="KW-0808">Transferase</keyword>
<dbReference type="CDD" id="cd03801">
    <property type="entry name" value="GT4_PimA-like"/>
    <property type="match status" value="1"/>
</dbReference>
<evidence type="ECO:0000259" key="3">
    <source>
        <dbReference type="Pfam" id="PF00534"/>
    </source>
</evidence>
<dbReference type="SUPFAM" id="SSF53756">
    <property type="entry name" value="UDP-Glycosyltransferase/glycogen phosphorylase"/>
    <property type="match status" value="1"/>
</dbReference>
<keyword evidence="2" id="KW-0812">Transmembrane</keyword>
<name>A0A9W7LDQ7_9STRA</name>
<feature type="transmembrane region" description="Helical" evidence="2">
    <location>
        <begin position="406"/>
        <end position="431"/>
    </location>
</feature>
<organism evidence="4 5">
    <name type="scientific">Triparma columacea</name>
    <dbReference type="NCBI Taxonomy" id="722753"/>
    <lineage>
        <taxon>Eukaryota</taxon>
        <taxon>Sar</taxon>
        <taxon>Stramenopiles</taxon>
        <taxon>Ochrophyta</taxon>
        <taxon>Bolidophyceae</taxon>
        <taxon>Parmales</taxon>
        <taxon>Triparmaceae</taxon>
        <taxon>Triparma</taxon>
    </lineage>
</organism>
<dbReference type="InterPro" id="IPR001296">
    <property type="entry name" value="Glyco_trans_1"/>
</dbReference>
<accession>A0A9W7LDQ7</accession>
<keyword evidence="2" id="KW-1133">Transmembrane helix</keyword>
<evidence type="ECO:0000256" key="1">
    <source>
        <dbReference type="ARBA" id="ARBA00022676"/>
    </source>
</evidence>
<dbReference type="Pfam" id="PF00534">
    <property type="entry name" value="Glycos_transf_1"/>
    <property type="match status" value="1"/>
</dbReference>
<dbReference type="GO" id="GO:0016757">
    <property type="term" value="F:glycosyltransferase activity"/>
    <property type="evidence" value="ECO:0007669"/>
    <property type="project" value="UniProtKB-KW"/>
</dbReference>
<evidence type="ECO:0000313" key="4">
    <source>
        <dbReference type="EMBL" id="GMI46016.1"/>
    </source>
</evidence>
<dbReference type="OrthoDB" id="443318at2759"/>
<dbReference type="EMBL" id="BRYA01000276">
    <property type="protein sequence ID" value="GMI46016.1"/>
    <property type="molecule type" value="Genomic_DNA"/>
</dbReference>
<keyword evidence="1" id="KW-0328">Glycosyltransferase</keyword>